<dbReference type="WBParaSite" id="jg15924.2">
    <property type="protein sequence ID" value="jg15924.2"/>
    <property type="gene ID" value="jg15924"/>
</dbReference>
<evidence type="ECO:0000313" key="3">
    <source>
        <dbReference type="WBParaSite" id="jg15924.2"/>
    </source>
</evidence>
<sequence>MLKRKKELSTCTSSESSSSKTSKPKKFKKNKAGVSKKKKSAAGDDLNKIRLANPDLFESSNTLKEESDHFIGWTNK</sequence>
<organism evidence="2 3">
    <name type="scientific">Ditylenchus dipsaci</name>
    <dbReference type="NCBI Taxonomy" id="166011"/>
    <lineage>
        <taxon>Eukaryota</taxon>
        <taxon>Metazoa</taxon>
        <taxon>Ecdysozoa</taxon>
        <taxon>Nematoda</taxon>
        <taxon>Chromadorea</taxon>
        <taxon>Rhabditida</taxon>
        <taxon>Tylenchina</taxon>
        <taxon>Tylenchomorpha</taxon>
        <taxon>Sphaerularioidea</taxon>
        <taxon>Anguinidae</taxon>
        <taxon>Anguininae</taxon>
        <taxon>Ditylenchus</taxon>
    </lineage>
</organism>
<dbReference type="Proteomes" id="UP000887574">
    <property type="component" value="Unplaced"/>
</dbReference>
<evidence type="ECO:0000313" key="2">
    <source>
        <dbReference type="Proteomes" id="UP000887574"/>
    </source>
</evidence>
<proteinExistence type="predicted"/>
<feature type="compositionally biased region" description="Basic residues" evidence="1">
    <location>
        <begin position="22"/>
        <end position="40"/>
    </location>
</feature>
<accession>A0A915D6R4</accession>
<keyword evidence="2" id="KW-1185">Reference proteome</keyword>
<feature type="compositionally biased region" description="Low complexity" evidence="1">
    <location>
        <begin position="9"/>
        <end position="21"/>
    </location>
</feature>
<reference evidence="3" key="1">
    <citation type="submission" date="2022-11" db="UniProtKB">
        <authorList>
            <consortium name="WormBaseParasite"/>
        </authorList>
    </citation>
    <scope>IDENTIFICATION</scope>
</reference>
<protein>
    <submittedName>
        <fullName evidence="3">Uncharacterized protein</fullName>
    </submittedName>
</protein>
<evidence type="ECO:0000256" key="1">
    <source>
        <dbReference type="SAM" id="MobiDB-lite"/>
    </source>
</evidence>
<name>A0A915D6R4_9BILA</name>
<dbReference type="AlphaFoldDB" id="A0A915D6R4"/>
<feature type="region of interest" description="Disordered" evidence="1">
    <location>
        <begin position="1"/>
        <end position="46"/>
    </location>
</feature>